<proteinExistence type="inferred from homology"/>
<feature type="compositionally biased region" description="Pro residues" evidence="4">
    <location>
        <begin position="494"/>
        <end position="506"/>
    </location>
</feature>
<sequence length="516" mass="57917">MGDRRDRRYSDRSPVRSPPARRYDDEDRRDRFGRRPRSRSPLPYNPRGNARRSPPPKRRRDEGYDGRSRKIDDRDASRGRYEKSHDGPASAPSGGRRDPPAAPGEASNKGGSIAVGASGLMTYKQFVLQLADNILPPESAVKYEEYRRDEAKSARERYFTENKQKEFLIEKFHPKTFEESVTRRKVRVAELAQQFVAALQAGSLDVNSDAACAEDAGDADGEAMSEDEEEGPNKRRGKDGSKRRSAASAYPAPAPAYASIRTRVKHDLHQSRELILQLDKEKSLENISEVVALKEEEATGDAATTAEPEAKILEQLDLQLCYLWRVHRVNYYAGEEGKTEAFFLEDYGKRSGRAPTVGKPSTEASAEPAKEADLQEDSEGLSWASKVDDAWSSRKSQGDPLLKLTWSTEMAQNEEEWLTSCVRKIDEGKYGCNEPGCQKRFWGPEFVKKHAKLKHVQSFEEHHQKFSDKCFYENFMSDKNELLLPNGETLPPAIYVPPPPLPPPRPGGSAPASSSL</sequence>
<evidence type="ECO:0000259" key="5">
    <source>
        <dbReference type="PROSITE" id="PS00028"/>
    </source>
</evidence>
<dbReference type="GO" id="GO:0016604">
    <property type="term" value="C:nuclear body"/>
    <property type="evidence" value="ECO:0007669"/>
    <property type="project" value="TreeGrafter"/>
</dbReference>
<keyword evidence="7" id="KW-1185">Reference proteome</keyword>
<gene>
    <name evidence="6" type="ORF">CYMTET_47106</name>
</gene>
<keyword evidence="3" id="KW-0539">Nucleus</keyword>
<comment type="caution">
    <text evidence="6">The sequence shown here is derived from an EMBL/GenBank/DDBJ whole genome shotgun (WGS) entry which is preliminary data.</text>
</comment>
<dbReference type="EMBL" id="LGRX02033056">
    <property type="protein sequence ID" value="KAK3243224.1"/>
    <property type="molecule type" value="Genomic_DNA"/>
</dbReference>
<comment type="subcellular location">
    <subcellularLocation>
        <location evidence="1">Nucleus</location>
    </subcellularLocation>
</comment>
<accession>A0AAE0BW98</accession>
<dbReference type="AlphaFoldDB" id="A0AAE0BW98"/>
<feature type="region of interest" description="Disordered" evidence="4">
    <location>
        <begin position="494"/>
        <end position="516"/>
    </location>
</feature>
<feature type="compositionally biased region" description="Basic and acidic residues" evidence="4">
    <location>
        <begin position="59"/>
        <end position="86"/>
    </location>
</feature>
<dbReference type="InterPro" id="IPR039727">
    <property type="entry name" value="SE/Ars2"/>
</dbReference>
<dbReference type="InterPro" id="IPR007042">
    <property type="entry name" value="SERRATE/Ars2_C"/>
</dbReference>
<evidence type="ECO:0000256" key="1">
    <source>
        <dbReference type="ARBA" id="ARBA00004123"/>
    </source>
</evidence>
<evidence type="ECO:0000313" key="6">
    <source>
        <dbReference type="EMBL" id="KAK3243224.1"/>
    </source>
</evidence>
<dbReference type="GO" id="GO:0031053">
    <property type="term" value="P:primary miRNA processing"/>
    <property type="evidence" value="ECO:0007669"/>
    <property type="project" value="TreeGrafter"/>
</dbReference>
<feature type="compositionally biased region" description="Basic and acidic residues" evidence="4">
    <location>
        <begin position="1"/>
        <end position="14"/>
    </location>
</feature>
<dbReference type="Proteomes" id="UP001190700">
    <property type="component" value="Unassembled WGS sequence"/>
</dbReference>
<dbReference type="PANTHER" id="PTHR13165">
    <property type="entry name" value="ARSENITE-RESISTANCE PROTEIN 2"/>
    <property type="match status" value="1"/>
</dbReference>
<dbReference type="Pfam" id="PF04959">
    <property type="entry name" value="ARS2"/>
    <property type="match status" value="1"/>
</dbReference>
<feature type="compositionally biased region" description="Basic and acidic residues" evidence="4">
    <location>
        <begin position="21"/>
        <end position="30"/>
    </location>
</feature>
<feature type="compositionally biased region" description="Acidic residues" evidence="4">
    <location>
        <begin position="215"/>
        <end position="230"/>
    </location>
</feature>
<dbReference type="Pfam" id="PF12066">
    <property type="entry name" value="SERRATE_Ars2_N"/>
    <property type="match status" value="1"/>
</dbReference>
<feature type="compositionally biased region" description="Low complexity" evidence="4">
    <location>
        <begin position="507"/>
        <end position="516"/>
    </location>
</feature>
<evidence type="ECO:0000256" key="3">
    <source>
        <dbReference type="ARBA" id="ARBA00023242"/>
    </source>
</evidence>
<dbReference type="InterPro" id="IPR013087">
    <property type="entry name" value="Znf_C2H2_type"/>
</dbReference>
<feature type="compositionally biased region" description="Basic residues" evidence="4">
    <location>
        <begin position="234"/>
        <end position="245"/>
    </location>
</feature>
<evidence type="ECO:0000256" key="4">
    <source>
        <dbReference type="SAM" id="MobiDB-lite"/>
    </source>
</evidence>
<organism evidence="6 7">
    <name type="scientific">Cymbomonas tetramitiformis</name>
    <dbReference type="NCBI Taxonomy" id="36881"/>
    <lineage>
        <taxon>Eukaryota</taxon>
        <taxon>Viridiplantae</taxon>
        <taxon>Chlorophyta</taxon>
        <taxon>Pyramimonadophyceae</taxon>
        <taxon>Pyramimonadales</taxon>
        <taxon>Pyramimonadaceae</taxon>
        <taxon>Cymbomonas</taxon>
    </lineage>
</organism>
<evidence type="ECO:0000313" key="7">
    <source>
        <dbReference type="Proteomes" id="UP001190700"/>
    </source>
</evidence>
<name>A0AAE0BW98_9CHLO</name>
<feature type="region of interest" description="Disordered" evidence="4">
    <location>
        <begin position="1"/>
        <end position="114"/>
    </location>
</feature>
<dbReference type="PANTHER" id="PTHR13165:SF0">
    <property type="entry name" value="SERRATE RNA EFFECTOR MOLECULE HOMOLOG"/>
    <property type="match status" value="1"/>
</dbReference>
<dbReference type="PROSITE" id="PS00028">
    <property type="entry name" value="ZINC_FINGER_C2H2_1"/>
    <property type="match status" value="1"/>
</dbReference>
<feature type="region of interest" description="Disordered" evidence="4">
    <location>
        <begin position="212"/>
        <end position="252"/>
    </location>
</feature>
<feature type="region of interest" description="Disordered" evidence="4">
    <location>
        <begin position="351"/>
        <end position="380"/>
    </location>
</feature>
<feature type="domain" description="C2H2-type" evidence="5">
    <location>
        <begin position="432"/>
        <end position="455"/>
    </location>
</feature>
<evidence type="ECO:0000256" key="2">
    <source>
        <dbReference type="ARBA" id="ARBA00005407"/>
    </source>
</evidence>
<dbReference type="InterPro" id="IPR021933">
    <property type="entry name" value="SERRATE/Ars2_N"/>
</dbReference>
<comment type="similarity">
    <text evidence="2">Belongs to the ARS2 family.</text>
</comment>
<reference evidence="6 7" key="1">
    <citation type="journal article" date="2015" name="Genome Biol. Evol.">
        <title>Comparative Genomics of a Bacterivorous Green Alga Reveals Evolutionary Causalities and Consequences of Phago-Mixotrophic Mode of Nutrition.</title>
        <authorList>
            <person name="Burns J.A."/>
            <person name="Paasch A."/>
            <person name="Narechania A."/>
            <person name="Kim E."/>
        </authorList>
    </citation>
    <scope>NUCLEOTIDE SEQUENCE [LARGE SCALE GENOMIC DNA]</scope>
    <source>
        <strain evidence="6 7">PLY_AMNH</strain>
    </source>
</reference>
<protein>
    <recommendedName>
        <fullName evidence="5">C2H2-type domain-containing protein</fullName>
    </recommendedName>
</protein>